<feature type="region of interest" description="Disordered" evidence="6">
    <location>
        <begin position="374"/>
        <end position="415"/>
    </location>
</feature>
<dbReference type="Proteomes" id="UP001174694">
    <property type="component" value="Unassembled WGS sequence"/>
</dbReference>
<sequence length="415" mass="46111">MSLSSDQLAALLDAPALEPPSGVTAEFDNPPNENVLAWFVTTFCMVISTLCLFVRLYAKLWVLRKIRAEEVLMVLAYGAYWGTAYAGYGMIYTPGYYVHQWNLRNGDLIRPLYLILIYGCSYSAVLPLLKTAILLDWCRIFVAADRFKNFFWWGCMFIIGVQVTWGIACIILLNMQCVPHAAIWKFYLPSKCYDLNKVMLTSASVQVFTDWSMVLLPQRIIWGLQMNWQKKVGVSVIFGVGLLASISASLRLDTTITFAHESDTMYFIGPLLFWACAEMTCGFFILCVPCLPSIIKESGLSRKIKKVLGISMGSSGKPSNHDLVTFGGTGPASSNKKSKAGKSMNDTYFKIDEEDGGLPMGDLKTTESQERLHMQRGNNGVHITRTTQVTVTSDSRSAQSGSESGDNSMPWASAR</sequence>
<dbReference type="AlphaFoldDB" id="A0AA38RW20"/>
<feature type="transmembrane region" description="Helical" evidence="7">
    <location>
        <begin position="232"/>
        <end position="252"/>
    </location>
</feature>
<dbReference type="GO" id="GO:0016020">
    <property type="term" value="C:membrane"/>
    <property type="evidence" value="ECO:0007669"/>
    <property type="project" value="UniProtKB-SubCell"/>
</dbReference>
<comment type="similarity">
    <text evidence="5">Belongs to the SAT4 family.</text>
</comment>
<feature type="domain" description="Rhodopsin" evidence="8">
    <location>
        <begin position="54"/>
        <end position="296"/>
    </location>
</feature>
<feature type="compositionally biased region" description="Polar residues" evidence="6">
    <location>
        <begin position="384"/>
        <end position="407"/>
    </location>
</feature>
<feature type="transmembrane region" description="Helical" evidence="7">
    <location>
        <begin position="272"/>
        <end position="295"/>
    </location>
</feature>
<feature type="transmembrane region" description="Helical" evidence="7">
    <location>
        <begin position="35"/>
        <end position="58"/>
    </location>
</feature>
<evidence type="ECO:0000313" key="10">
    <source>
        <dbReference type="Proteomes" id="UP001174694"/>
    </source>
</evidence>
<comment type="caution">
    <text evidence="9">The sequence shown here is derived from an EMBL/GenBank/DDBJ whole genome shotgun (WGS) entry which is preliminary data.</text>
</comment>
<comment type="subcellular location">
    <subcellularLocation>
        <location evidence="1">Membrane</location>
        <topology evidence="1">Multi-pass membrane protein</topology>
    </subcellularLocation>
</comment>
<feature type="transmembrane region" description="Helical" evidence="7">
    <location>
        <begin position="150"/>
        <end position="175"/>
    </location>
</feature>
<accession>A0AA38RW20</accession>
<feature type="region of interest" description="Disordered" evidence="6">
    <location>
        <begin position="319"/>
        <end position="342"/>
    </location>
</feature>
<evidence type="ECO:0000256" key="1">
    <source>
        <dbReference type="ARBA" id="ARBA00004141"/>
    </source>
</evidence>
<evidence type="ECO:0000256" key="7">
    <source>
        <dbReference type="SAM" id="Phobius"/>
    </source>
</evidence>
<evidence type="ECO:0000256" key="3">
    <source>
        <dbReference type="ARBA" id="ARBA00022989"/>
    </source>
</evidence>
<keyword evidence="2 7" id="KW-0812">Transmembrane</keyword>
<protein>
    <submittedName>
        <fullName evidence="9">Integral membrane protein PTH11</fullName>
    </submittedName>
</protein>
<name>A0AA38RW20_9PEZI</name>
<feature type="transmembrane region" description="Helical" evidence="7">
    <location>
        <begin position="70"/>
        <end position="91"/>
    </location>
</feature>
<evidence type="ECO:0000256" key="4">
    <source>
        <dbReference type="ARBA" id="ARBA00023136"/>
    </source>
</evidence>
<reference evidence="9" key="1">
    <citation type="submission" date="2022-07" db="EMBL/GenBank/DDBJ databases">
        <title>Fungi with potential for degradation of polypropylene.</title>
        <authorList>
            <person name="Gostincar C."/>
        </authorList>
    </citation>
    <scope>NUCLEOTIDE SEQUENCE</scope>
    <source>
        <strain evidence="9">EXF-13308</strain>
    </source>
</reference>
<evidence type="ECO:0000259" key="8">
    <source>
        <dbReference type="Pfam" id="PF20684"/>
    </source>
</evidence>
<dbReference type="Pfam" id="PF20684">
    <property type="entry name" value="Fung_rhodopsin"/>
    <property type="match status" value="1"/>
</dbReference>
<evidence type="ECO:0000313" key="9">
    <source>
        <dbReference type="EMBL" id="KAJ9143510.1"/>
    </source>
</evidence>
<keyword evidence="4 7" id="KW-0472">Membrane</keyword>
<evidence type="ECO:0000256" key="5">
    <source>
        <dbReference type="ARBA" id="ARBA00038359"/>
    </source>
</evidence>
<dbReference type="InterPro" id="IPR049326">
    <property type="entry name" value="Rhodopsin_dom_fungi"/>
</dbReference>
<evidence type="ECO:0000256" key="6">
    <source>
        <dbReference type="SAM" id="MobiDB-lite"/>
    </source>
</evidence>
<keyword evidence="3 7" id="KW-1133">Transmembrane helix</keyword>
<organism evidence="9 10">
    <name type="scientific">Pleurostoma richardsiae</name>
    <dbReference type="NCBI Taxonomy" id="41990"/>
    <lineage>
        <taxon>Eukaryota</taxon>
        <taxon>Fungi</taxon>
        <taxon>Dikarya</taxon>
        <taxon>Ascomycota</taxon>
        <taxon>Pezizomycotina</taxon>
        <taxon>Sordariomycetes</taxon>
        <taxon>Sordariomycetidae</taxon>
        <taxon>Calosphaeriales</taxon>
        <taxon>Pleurostomataceae</taxon>
        <taxon>Pleurostoma</taxon>
    </lineage>
</organism>
<gene>
    <name evidence="9" type="ORF">NKR23_g6626</name>
</gene>
<evidence type="ECO:0000256" key="2">
    <source>
        <dbReference type="ARBA" id="ARBA00022692"/>
    </source>
</evidence>
<keyword evidence="10" id="KW-1185">Reference proteome</keyword>
<dbReference type="PANTHER" id="PTHR33048">
    <property type="entry name" value="PTH11-LIKE INTEGRAL MEMBRANE PROTEIN (AFU_ORTHOLOGUE AFUA_5G11245)"/>
    <property type="match status" value="1"/>
</dbReference>
<dbReference type="InterPro" id="IPR052337">
    <property type="entry name" value="SAT4-like"/>
</dbReference>
<feature type="transmembrane region" description="Helical" evidence="7">
    <location>
        <begin position="111"/>
        <end position="129"/>
    </location>
</feature>
<dbReference type="EMBL" id="JANBVO010000019">
    <property type="protein sequence ID" value="KAJ9143510.1"/>
    <property type="molecule type" value="Genomic_DNA"/>
</dbReference>
<proteinExistence type="inferred from homology"/>
<dbReference type="PANTHER" id="PTHR33048:SF47">
    <property type="entry name" value="INTEGRAL MEMBRANE PROTEIN-RELATED"/>
    <property type="match status" value="1"/>
</dbReference>